<dbReference type="RefSeq" id="WP_065119106.1">
    <property type="nucleotide sequence ID" value="NZ_LZKQ01000028.1"/>
</dbReference>
<feature type="region of interest" description="Disordered" evidence="1">
    <location>
        <begin position="248"/>
        <end position="296"/>
    </location>
</feature>
<dbReference type="Gene3D" id="1.10.287.1060">
    <property type="entry name" value="ESAT-6-like"/>
    <property type="match status" value="1"/>
</dbReference>
<feature type="compositionally biased region" description="Gly residues" evidence="1">
    <location>
        <begin position="284"/>
        <end position="296"/>
    </location>
</feature>
<reference evidence="2 3" key="1">
    <citation type="submission" date="2016-06" db="EMBL/GenBank/DDBJ databases">
        <authorList>
            <person name="Kjaerup R.B."/>
            <person name="Dalgaard T.S."/>
            <person name="Juul-Madsen H.R."/>
        </authorList>
    </citation>
    <scope>NUCLEOTIDE SEQUENCE [LARGE SCALE GENOMIC DNA]</scope>
    <source>
        <strain evidence="2 3">1081914.2</strain>
    </source>
</reference>
<gene>
    <name evidence="2" type="ORF">A9X01_10670</name>
</gene>
<dbReference type="STRING" id="1790.A5645_19625"/>
<dbReference type="AlphaFoldDB" id="A0A1A3CX09"/>
<feature type="compositionally biased region" description="Low complexity" evidence="1">
    <location>
        <begin position="334"/>
        <end position="344"/>
    </location>
</feature>
<evidence type="ECO:0000313" key="2">
    <source>
        <dbReference type="EMBL" id="OBI91353.1"/>
    </source>
</evidence>
<protein>
    <submittedName>
        <fullName evidence="2">Uncharacterized protein</fullName>
    </submittedName>
</protein>
<name>A0A1A3CX09_MYCAS</name>
<evidence type="ECO:0000313" key="3">
    <source>
        <dbReference type="Proteomes" id="UP000093795"/>
    </source>
</evidence>
<dbReference type="SUPFAM" id="SSF140453">
    <property type="entry name" value="EsxAB dimer-like"/>
    <property type="match status" value="1"/>
</dbReference>
<sequence length="446" mass="44706">MADRLDVAGRLAEGLPAIEHTETYARACHDPLPVRELYGSEDGLDLHALDADCARLREAAIVVAEALRSQRAQVSVLMQAWTGAGADAAVAFVHRHCDTADAVVTELRTAAEQLESLRDNLWHLVDSRVTTTVAVDERTEAQRPVWLAAAAAVTAGAGDRTAAYEVVERQIKPHVDNAIRQDWLTAMRATTAAVAASYDMVADRLAAVPRASFEIPGDLGPRGPLVAAAANSAVATGPAPVAGFAAGSSTPPVTAARSAAPASVSPNVPLAQPDSGTVPSGASGMTGGGSGMSGGGLGGGGDLGGLGGVGGLGGLGGLASRIVQAMSGLLDSTADPPGDDAFGADPDDDPDGERKKPHHPEADDGPQVAKTVTPPGQPVTEQPAPGQPAAEQPAPGQPAASPPAGSPAATPIAQPPPAQAPPMPMPVPAGKTPCEIAADELPKAGQ</sequence>
<organism evidence="2 3">
    <name type="scientific">Mycobacterium asiaticum</name>
    <dbReference type="NCBI Taxonomy" id="1790"/>
    <lineage>
        <taxon>Bacteria</taxon>
        <taxon>Bacillati</taxon>
        <taxon>Actinomycetota</taxon>
        <taxon>Actinomycetes</taxon>
        <taxon>Mycobacteriales</taxon>
        <taxon>Mycobacteriaceae</taxon>
        <taxon>Mycobacterium</taxon>
    </lineage>
</organism>
<evidence type="ECO:0000256" key="1">
    <source>
        <dbReference type="SAM" id="MobiDB-lite"/>
    </source>
</evidence>
<comment type="caution">
    <text evidence="2">The sequence shown here is derived from an EMBL/GenBank/DDBJ whole genome shotgun (WGS) entry which is preliminary data.</text>
</comment>
<dbReference type="OrthoDB" id="4727254at2"/>
<feature type="compositionally biased region" description="Low complexity" evidence="1">
    <location>
        <begin position="248"/>
        <end position="269"/>
    </location>
</feature>
<dbReference type="Proteomes" id="UP000093795">
    <property type="component" value="Unassembled WGS sequence"/>
</dbReference>
<feature type="compositionally biased region" description="Low complexity" evidence="1">
    <location>
        <begin position="381"/>
        <end position="399"/>
    </location>
</feature>
<accession>A0A1A3CX09</accession>
<feature type="compositionally biased region" description="Pro residues" evidence="1">
    <location>
        <begin position="413"/>
        <end position="427"/>
    </location>
</feature>
<proteinExistence type="predicted"/>
<feature type="region of interest" description="Disordered" evidence="1">
    <location>
        <begin position="330"/>
        <end position="446"/>
    </location>
</feature>
<dbReference type="InterPro" id="IPR036689">
    <property type="entry name" value="ESAT-6-like_sf"/>
</dbReference>
<dbReference type="EMBL" id="LZKQ01000028">
    <property type="protein sequence ID" value="OBI91353.1"/>
    <property type="molecule type" value="Genomic_DNA"/>
</dbReference>